<dbReference type="InterPro" id="IPR000210">
    <property type="entry name" value="BTB/POZ_dom"/>
</dbReference>
<evidence type="ECO:0000259" key="1">
    <source>
        <dbReference type="PROSITE" id="PS50097"/>
    </source>
</evidence>
<dbReference type="Proteomes" id="UP000887578">
    <property type="component" value="Unplaced"/>
</dbReference>
<dbReference type="SUPFAM" id="SSF54695">
    <property type="entry name" value="POZ domain"/>
    <property type="match status" value="1"/>
</dbReference>
<reference evidence="3" key="1">
    <citation type="submission" date="2022-11" db="UniProtKB">
        <authorList>
            <consortium name="WormBaseParasite"/>
        </authorList>
    </citation>
    <scope>IDENTIFICATION</scope>
</reference>
<sequence length="303" mass="35331">MSFISITEKLFESKEDSDVTFVIDKKELQAHQFVLINRSTVLKAMIKGPLAPANQVHHISDPQATYDDFNNFMKFLYTDKCKITAENAEALLHLSHMYDVEHLFEKCVNTLPTFFPKTSPFKFAEIGLLYENKYDIVKKCLNKIPLYLSNSTLKYARQNEMVWISSELVLEFVKHCPRSPRFCENMVFNRVFEWVKGQCEKENLEINAKNLKEIMAPFEPYICFEKMDIKILSSVVYENELIPEKRLLKCYHNHIVEKEKAQKLLPPVNVAKVRSTATPYSRIPPVHPRKVVLDGIEFVFPDD</sequence>
<dbReference type="Gene3D" id="3.30.710.10">
    <property type="entry name" value="Potassium Channel Kv1.1, Chain A"/>
    <property type="match status" value="1"/>
</dbReference>
<dbReference type="WBParaSite" id="PDA_v2.g23663.t1">
    <property type="protein sequence ID" value="PDA_v2.g23663.t1"/>
    <property type="gene ID" value="PDA_v2.g23663"/>
</dbReference>
<evidence type="ECO:0000313" key="3">
    <source>
        <dbReference type="WBParaSite" id="PDA_v2.g23663.t1"/>
    </source>
</evidence>
<accession>A0A914PXW0</accession>
<dbReference type="PANTHER" id="PTHR45774">
    <property type="entry name" value="BTB/POZ DOMAIN-CONTAINING"/>
    <property type="match status" value="1"/>
</dbReference>
<dbReference type="PANTHER" id="PTHR45774:SF3">
    <property type="entry name" value="BTB (POZ) DOMAIN-CONTAINING 2B-RELATED"/>
    <property type="match status" value="1"/>
</dbReference>
<evidence type="ECO:0000313" key="2">
    <source>
        <dbReference type="Proteomes" id="UP000887578"/>
    </source>
</evidence>
<feature type="domain" description="BTB" evidence="1">
    <location>
        <begin position="17"/>
        <end position="85"/>
    </location>
</feature>
<name>A0A914PXW0_9BILA</name>
<proteinExistence type="predicted"/>
<keyword evidence="2" id="KW-1185">Reference proteome</keyword>
<dbReference type="CDD" id="cd18186">
    <property type="entry name" value="BTB_POZ_ZBTB_KLHL-like"/>
    <property type="match status" value="1"/>
</dbReference>
<dbReference type="PROSITE" id="PS50097">
    <property type="entry name" value="BTB"/>
    <property type="match status" value="1"/>
</dbReference>
<protein>
    <submittedName>
        <fullName evidence="3">BTB domain-containing protein</fullName>
    </submittedName>
</protein>
<dbReference type="InterPro" id="IPR011333">
    <property type="entry name" value="SKP1/BTB/POZ_sf"/>
</dbReference>
<dbReference type="SMART" id="SM00225">
    <property type="entry name" value="BTB"/>
    <property type="match status" value="1"/>
</dbReference>
<organism evidence="2 3">
    <name type="scientific">Panagrolaimus davidi</name>
    <dbReference type="NCBI Taxonomy" id="227884"/>
    <lineage>
        <taxon>Eukaryota</taxon>
        <taxon>Metazoa</taxon>
        <taxon>Ecdysozoa</taxon>
        <taxon>Nematoda</taxon>
        <taxon>Chromadorea</taxon>
        <taxon>Rhabditida</taxon>
        <taxon>Tylenchina</taxon>
        <taxon>Panagrolaimomorpha</taxon>
        <taxon>Panagrolaimoidea</taxon>
        <taxon>Panagrolaimidae</taxon>
        <taxon>Panagrolaimus</taxon>
    </lineage>
</organism>
<dbReference type="Pfam" id="PF00651">
    <property type="entry name" value="BTB"/>
    <property type="match status" value="1"/>
</dbReference>
<dbReference type="AlphaFoldDB" id="A0A914PXW0"/>